<feature type="region of interest" description="Disordered" evidence="2">
    <location>
        <begin position="1"/>
        <end position="65"/>
    </location>
</feature>
<feature type="transmembrane region" description="Helical" evidence="1">
    <location>
        <begin position="112"/>
        <end position="137"/>
    </location>
</feature>
<evidence type="ECO:0000313" key="3">
    <source>
        <dbReference type="EMBL" id="MDC0680690.1"/>
    </source>
</evidence>
<protein>
    <submittedName>
        <fullName evidence="3">ABC transporter permease</fullName>
    </submittedName>
</protein>
<reference evidence="3 4" key="1">
    <citation type="submission" date="2023-01" db="EMBL/GenBank/DDBJ databases">
        <title>Minimal conservation of predation-associated metabolite biosynthetic gene clusters underscores biosynthetic potential of Myxococcota including descriptions for ten novel species: Archangium lansinium sp. nov., Myxococcus landrumus sp. nov., Nannocystis bai.</title>
        <authorList>
            <person name="Ahearne A."/>
            <person name="Stevens C."/>
            <person name="Dowd S."/>
        </authorList>
    </citation>
    <scope>NUCLEOTIDE SEQUENCE [LARGE SCALE GENOMIC DNA]</scope>
    <source>
        <strain evidence="3 4">WIWO2</strain>
    </source>
</reference>
<feature type="compositionally biased region" description="Pro residues" evidence="2">
    <location>
        <begin position="41"/>
        <end position="64"/>
    </location>
</feature>
<dbReference type="InterPro" id="IPR030802">
    <property type="entry name" value="Permease_MalE"/>
</dbReference>
<keyword evidence="1" id="KW-1133">Transmembrane helix</keyword>
<keyword evidence="1" id="KW-0812">Transmembrane</keyword>
<evidence type="ECO:0000313" key="4">
    <source>
        <dbReference type="Proteomes" id="UP001217485"/>
    </source>
</evidence>
<organism evidence="3 4">
    <name type="scientific">Sorangium atrum</name>
    <dbReference type="NCBI Taxonomy" id="2995308"/>
    <lineage>
        <taxon>Bacteria</taxon>
        <taxon>Pseudomonadati</taxon>
        <taxon>Myxococcota</taxon>
        <taxon>Polyangia</taxon>
        <taxon>Polyangiales</taxon>
        <taxon>Polyangiaceae</taxon>
        <taxon>Sorangium</taxon>
    </lineage>
</organism>
<feature type="transmembrane region" description="Helical" evidence="1">
    <location>
        <begin position="299"/>
        <end position="321"/>
    </location>
</feature>
<keyword evidence="1" id="KW-0472">Membrane</keyword>
<dbReference type="NCBIfam" id="TIGR00056">
    <property type="entry name" value="MlaE family lipid ABC transporter permease subunit"/>
    <property type="match status" value="1"/>
</dbReference>
<comment type="similarity">
    <text evidence="1">Belongs to the MlaE permease family.</text>
</comment>
<comment type="caution">
    <text evidence="3">The sequence shown here is derived from an EMBL/GenBank/DDBJ whole genome shotgun (WGS) entry which is preliminary data.</text>
</comment>
<feature type="transmembrane region" description="Helical" evidence="1">
    <location>
        <begin position="209"/>
        <end position="233"/>
    </location>
</feature>
<name>A0ABT5C2R0_9BACT</name>
<keyword evidence="4" id="KW-1185">Reference proteome</keyword>
<accession>A0ABT5C2R0</accession>
<evidence type="ECO:0000256" key="2">
    <source>
        <dbReference type="SAM" id="MobiDB-lite"/>
    </source>
</evidence>
<evidence type="ECO:0000256" key="1">
    <source>
        <dbReference type="RuleBase" id="RU362044"/>
    </source>
</evidence>
<sequence>MTTDRKRLLAAPPPASNSPPAASSGVGSTSVPPQSQQPKPTSVPPQSLPPQSLPPNSLPGPQLPPLLARLNETAVAFVEHLGQFGRMTWGALKSMFERPLEIRSTLYQMEALGVRSAAIASVTALFVGMVMAVQFAIGLQKFGGMEYTGRIIGLSFSRELAPTLTAVIVGGRIGAGIAAEVGSMAVTEQIDAIRALGASPVKKLVLPRLLASVVVMPVLGAFALVLGFGGAMLVCATEFGIPAGFFLRTALGSVTFMDYFSGMYKTPFFGAIIALVGCHFGLITRGGTEGVGHATTRTVVVTSIAILIADFFLTKMSILLFPTR</sequence>
<dbReference type="Proteomes" id="UP001217485">
    <property type="component" value="Unassembled WGS sequence"/>
</dbReference>
<dbReference type="EMBL" id="JAQNDK010000002">
    <property type="protein sequence ID" value="MDC0680690.1"/>
    <property type="molecule type" value="Genomic_DNA"/>
</dbReference>
<dbReference type="PANTHER" id="PTHR30188">
    <property type="entry name" value="ABC TRANSPORTER PERMEASE PROTEIN-RELATED"/>
    <property type="match status" value="1"/>
</dbReference>
<dbReference type="Pfam" id="PF02405">
    <property type="entry name" value="MlaE"/>
    <property type="match status" value="1"/>
</dbReference>
<gene>
    <name evidence="3" type="ORF">POL72_23325</name>
</gene>
<dbReference type="InterPro" id="IPR003453">
    <property type="entry name" value="ABC_MlaE_roteobac"/>
</dbReference>
<dbReference type="RefSeq" id="WP_272097719.1">
    <property type="nucleotide sequence ID" value="NZ_JAQNDK010000002.1"/>
</dbReference>
<feature type="transmembrane region" description="Helical" evidence="1">
    <location>
        <begin position="268"/>
        <end position="287"/>
    </location>
</feature>
<proteinExistence type="inferred from homology"/>
<feature type="compositionally biased region" description="Low complexity" evidence="2">
    <location>
        <begin position="18"/>
        <end position="40"/>
    </location>
</feature>
<comment type="caution">
    <text evidence="1">Lacks conserved residue(s) required for the propagation of feature annotation.</text>
</comment>